<dbReference type="Pfam" id="PF03704">
    <property type="entry name" value="BTAD"/>
    <property type="match status" value="1"/>
</dbReference>
<keyword evidence="7" id="KW-1185">Reference proteome</keyword>
<dbReference type="PROSITE" id="PS51755">
    <property type="entry name" value="OMPR_PHOB"/>
    <property type="match status" value="1"/>
</dbReference>
<dbReference type="PRINTS" id="PR00364">
    <property type="entry name" value="DISEASERSIST"/>
</dbReference>
<accession>A0ABT1AAQ1</accession>
<name>A0ABT1AAQ1_9PSEU</name>
<evidence type="ECO:0000313" key="7">
    <source>
        <dbReference type="Proteomes" id="UP001165283"/>
    </source>
</evidence>
<dbReference type="Pfam" id="PF00486">
    <property type="entry name" value="Trans_reg_C"/>
    <property type="match status" value="1"/>
</dbReference>
<dbReference type="Gene3D" id="1.10.10.10">
    <property type="entry name" value="Winged helix-like DNA-binding domain superfamily/Winged helix DNA-binding domain"/>
    <property type="match status" value="1"/>
</dbReference>
<dbReference type="SUPFAM" id="SSF52540">
    <property type="entry name" value="P-loop containing nucleoside triphosphate hydrolases"/>
    <property type="match status" value="1"/>
</dbReference>
<dbReference type="RefSeq" id="WP_252444664.1">
    <property type="nucleotide sequence ID" value="NZ_JAGSOV010000070.1"/>
</dbReference>
<evidence type="ECO:0000256" key="1">
    <source>
        <dbReference type="ARBA" id="ARBA00005820"/>
    </source>
</evidence>
<dbReference type="Pfam" id="PF13401">
    <property type="entry name" value="AAA_22"/>
    <property type="match status" value="1"/>
</dbReference>
<dbReference type="PANTHER" id="PTHR47691">
    <property type="entry name" value="REGULATOR-RELATED"/>
    <property type="match status" value="1"/>
</dbReference>
<dbReference type="Pfam" id="PF25872">
    <property type="entry name" value="HTH_77"/>
    <property type="match status" value="1"/>
</dbReference>
<dbReference type="SMART" id="SM01043">
    <property type="entry name" value="BTAD"/>
    <property type="match status" value="1"/>
</dbReference>
<dbReference type="CDD" id="cd15831">
    <property type="entry name" value="BTAD"/>
    <property type="match status" value="1"/>
</dbReference>
<feature type="domain" description="OmpR/PhoB-type" evidence="5">
    <location>
        <begin position="1"/>
        <end position="96"/>
    </location>
</feature>
<gene>
    <name evidence="6" type="ORF">KDL28_32085</name>
</gene>
<dbReference type="InterPro" id="IPR005158">
    <property type="entry name" value="BTAD"/>
</dbReference>
<dbReference type="InterPro" id="IPR001867">
    <property type="entry name" value="OmpR/PhoB-type_DNA-bd"/>
</dbReference>
<evidence type="ECO:0000256" key="3">
    <source>
        <dbReference type="PROSITE-ProRule" id="PRU01091"/>
    </source>
</evidence>
<protein>
    <submittedName>
        <fullName evidence="6">Winged helix-turn-helix domain-containing protein</fullName>
    </submittedName>
</protein>
<keyword evidence="2 3" id="KW-0238">DNA-binding</keyword>
<dbReference type="InterPro" id="IPR036388">
    <property type="entry name" value="WH-like_DNA-bd_sf"/>
</dbReference>
<evidence type="ECO:0000313" key="6">
    <source>
        <dbReference type="EMBL" id="MCO1659719.1"/>
    </source>
</evidence>
<evidence type="ECO:0000256" key="4">
    <source>
        <dbReference type="SAM" id="MobiDB-lite"/>
    </source>
</evidence>
<comment type="caution">
    <text evidence="6">The sequence shown here is derived from an EMBL/GenBank/DDBJ whole genome shotgun (WGS) entry which is preliminary data.</text>
</comment>
<proteinExistence type="inferred from homology"/>
<comment type="similarity">
    <text evidence="1">Belongs to the AfsR/DnrI/RedD regulatory family.</text>
</comment>
<dbReference type="SUPFAM" id="SSF46894">
    <property type="entry name" value="C-terminal effector domain of the bipartite response regulators"/>
    <property type="match status" value="1"/>
</dbReference>
<evidence type="ECO:0000256" key="2">
    <source>
        <dbReference type="ARBA" id="ARBA00023125"/>
    </source>
</evidence>
<evidence type="ECO:0000259" key="5">
    <source>
        <dbReference type="PROSITE" id="PS51755"/>
    </source>
</evidence>
<dbReference type="InterPro" id="IPR016032">
    <property type="entry name" value="Sig_transdc_resp-reg_C-effctor"/>
</dbReference>
<dbReference type="InterPro" id="IPR058852">
    <property type="entry name" value="HTH_77"/>
</dbReference>
<dbReference type="Gene3D" id="1.25.40.10">
    <property type="entry name" value="Tetratricopeptide repeat domain"/>
    <property type="match status" value="2"/>
</dbReference>
<feature type="DNA-binding region" description="OmpR/PhoB-type" evidence="3">
    <location>
        <begin position="1"/>
        <end position="96"/>
    </location>
</feature>
<reference evidence="6" key="1">
    <citation type="submission" date="2021-04" db="EMBL/GenBank/DDBJ databases">
        <title>Pseudonocardia sp. nov., isolated from sandy soil of mangrove forest.</title>
        <authorList>
            <person name="Zan Z."/>
            <person name="Huang R."/>
            <person name="Liu W."/>
        </authorList>
    </citation>
    <scope>NUCLEOTIDE SEQUENCE</scope>
    <source>
        <strain evidence="6">S2-4</strain>
    </source>
</reference>
<organism evidence="6 7">
    <name type="scientific">Pseudonocardia humida</name>
    <dbReference type="NCBI Taxonomy" id="2800819"/>
    <lineage>
        <taxon>Bacteria</taxon>
        <taxon>Bacillati</taxon>
        <taxon>Actinomycetota</taxon>
        <taxon>Actinomycetes</taxon>
        <taxon>Pseudonocardiales</taxon>
        <taxon>Pseudonocardiaceae</taxon>
        <taxon>Pseudonocardia</taxon>
    </lineage>
</organism>
<feature type="region of interest" description="Disordered" evidence="4">
    <location>
        <begin position="1026"/>
        <end position="1049"/>
    </location>
</feature>
<dbReference type="Gene3D" id="3.40.50.300">
    <property type="entry name" value="P-loop containing nucleotide triphosphate hydrolases"/>
    <property type="match status" value="1"/>
</dbReference>
<sequence>MQQTEFRLLGSMDVRVDGAPITLPGAAERALLAVLLLSPGQTVAATTLVDLLWTSTSLPANPMNALQLRVSKLRRALSAAGLDILVKVGAGYRADVDPMTIDVERFTDEVRRARRAARTDGPTASTLAAYDGALRLWHGEPLADLAAEAWATGHAARLTRMRLDALAERAELALAAGRDAEVVADLGPLVADEPTQEQLAGLLMTALYRVGRQAEALETYARIRGVLAAELGLDPSPELRALHQRILRQDRTLAATQRAAADRPRGGAISVASGNVPPPVRPLIGRDEELSSLATMLGSTRLLTLVGPGGAGKTALAMALAHQRATDYPDGAWVVRLATVRTPAEVALATADALGVPLDGAAAGRRADDRVVSYLARRRLLLVLDNCEHVVDAAARLADAVRAGCPDVTVLSTSREALAVPGEVQVSVSPLAVPPQGTSPQRVLDYPAARLFAERAADVRPGLSLDEADLVAVARLTAALDGMPLAVELAAVRVTMLSPVELADRLTDRFALLSSGPRTAEARHRTLRALVDWSHELLSDAEQALFRRLAVFHGGWTLDAAEAVASGPGLDRRTVLDVLGRLIDQSMVVAEPGHPTRYRMLETLRQYAAERLDEAGERDATADQHAAHFRAVTDAAEPDLRGRGQRAALVRLREEQANLRAAMAWLTAHPERATDALHLAGALGWFWHLGRHVEGRQVLRRLAALDCADPAARARMLQAVSLVERPRACLVHPAPVCAQTARESLELFTALGDDGRAALSRVLLAVEGVRGVDVQQSAQLLREAEEQFTGDGDTWGGAVVAFVRLETHLKAGQEEQALATGRAAVAAFRALDDPWGLSAVLYHLGWGLRQFGRYAEAVPVLAEAAAVAASAGLHNTVQWALADLGVTHLHLGDPAAARAHFDRARAASAEVGDGAGEVLATYGHGLLARISGDWAQARVRFTEAVGGFEHLATPVHVGFALAGLARCDEHDDLLDDAAGRYAEVLRIGEDDGEPELRASGLEGLARLAARSGDAQEADRLRARAAAVRERFHRPSPPHERDDSTARSRA</sequence>
<dbReference type="PANTHER" id="PTHR47691:SF3">
    <property type="entry name" value="HTH-TYPE TRANSCRIPTIONAL REGULATOR RV0890C-RELATED"/>
    <property type="match status" value="1"/>
</dbReference>
<dbReference type="InterPro" id="IPR049945">
    <property type="entry name" value="AAA_22"/>
</dbReference>
<dbReference type="InterPro" id="IPR027417">
    <property type="entry name" value="P-loop_NTPase"/>
</dbReference>
<dbReference type="SMART" id="SM00862">
    <property type="entry name" value="Trans_reg_C"/>
    <property type="match status" value="1"/>
</dbReference>
<feature type="compositionally biased region" description="Basic and acidic residues" evidence="4">
    <location>
        <begin position="1036"/>
        <end position="1049"/>
    </location>
</feature>
<dbReference type="InterPro" id="IPR011990">
    <property type="entry name" value="TPR-like_helical_dom_sf"/>
</dbReference>
<dbReference type="EMBL" id="JAGSOV010000070">
    <property type="protein sequence ID" value="MCO1659719.1"/>
    <property type="molecule type" value="Genomic_DNA"/>
</dbReference>
<dbReference type="Proteomes" id="UP001165283">
    <property type="component" value="Unassembled WGS sequence"/>
</dbReference>
<dbReference type="SUPFAM" id="SSF48452">
    <property type="entry name" value="TPR-like"/>
    <property type="match status" value="3"/>
</dbReference>